<evidence type="ECO:0000313" key="1">
    <source>
        <dbReference type="EMBL" id="KFK26732.1"/>
    </source>
</evidence>
<proteinExistence type="predicted"/>
<dbReference type="AlphaFoldDB" id="A0A087GA30"/>
<keyword evidence="2" id="KW-1185">Reference proteome</keyword>
<protein>
    <submittedName>
        <fullName evidence="1">Uncharacterized protein</fullName>
    </submittedName>
</protein>
<evidence type="ECO:0000313" key="2">
    <source>
        <dbReference type="Proteomes" id="UP000029120"/>
    </source>
</evidence>
<reference evidence="2" key="1">
    <citation type="journal article" date="2015" name="Nat. Plants">
        <title>Genome expansion of Arabis alpina linked with retrotransposition and reduced symmetric DNA methylation.</title>
        <authorList>
            <person name="Willing E.M."/>
            <person name="Rawat V."/>
            <person name="Mandakova T."/>
            <person name="Maumus F."/>
            <person name="James G.V."/>
            <person name="Nordstroem K.J."/>
            <person name="Becker C."/>
            <person name="Warthmann N."/>
            <person name="Chica C."/>
            <person name="Szarzynska B."/>
            <person name="Zytnicki M."/>
            <person name="Albani M.C."/>
            <person name="Kiefer C."/>
            <person name="Bergonzi S."/>
            <person name="Castaings L."/>
            <person name="Mateos J.L."/>
            <person name="Berns M.C."/>
            <person name="Bujdoso N."/>
            <person name="Piofczyk T."/>
            <person name="de Lorenzo L."/>
            <person name="Barrero-Sicilia C."/>
            <person name="Mateos I."/>
            <person name="Piednoel M."/>
            <person name="Hagmann J."/>
            <person name="Chen-Min-Tao R."/>
            <person name="Iglesias-Fernandez R."/>
            <person name="Schuster S.C."/>
            <person name="Alonso-Blanco C."/>
            <person name="Roudier F."/>
            <person name="Carbonero P."/>
            <person name="Paz-Ares J."/>
            <person name="Davis S.J."/>
            <person name="Pecinka A."/>
            <person name="Quesneville H."/>
            <person name="Colot V."/>
            <person name="Lysak M.A."/>
            <person name="Weigel D."/>
            <person name="Coupland G."/>
            <person name="Schneeberger K."/>
        </authorList>
    </citation>
    <scope>NUCLEOTIDE SEQUENCE [LARGE SCALE GENOMIC DNA]</scope>
    <source>
        <strain evidence="2">cv. Pajares</strain>
    </source>
</reference>
<gene>
    <name evidence="1" type="ordered locus">AALP_Aa8g285500</name>
</gene>
<accession>A0A087GA30</accession>
<dbReference type="EMBL" id="CM002876">
    <property type="protein sequence ID" value="KFK26732.1"/>
    <property type="molecule type" value="Genomic_DNA"/>
</dbReference>
<sequence length="48" mass="5710">MIASFFSYKLHLWRELAVMTRNIQAQQTGIRRFFLNRRSVSVSIIPLI</sequence>
<name>A0A087GA30_ARAAL</name>
<dbReference type="Proteomes" id="UP000029120">
    <property type="component" value="Chromosome 8"/>
</dbReference>
<organism evidence="1 2">
    <name type="scientific">Arabis alpina</name>
    <name type="common">Alpine rock-cress</name>
    <dbReference type="NCBI Taxonomy" id="50452"/>
    <lineage>
        <taxon>Eukaryota</taxon>
        <taxon>Viridiplantae</taxon>
        <taxon>Streptophyta</taxon>
        <taxon>Embryophyta</taxon>
        <taxon>Tracheophyta</taxon>
        <taxon>Spermatophyta</taxon>
        <taxon>Magnoliopsida</taxon>
        <taxon>eudicotyledons</taxon>
        <taxon>Gunneridae</taxon>
        <taxon>Pentapetalae</taxon>
        <taxon>rosids</taxon>
        <taxon>malvids</taxon>
        <taxon>Brassicales</taxon>
        <taxon>Brassicaceae</taxon>
        <taxon>Arabideae</taxon>
        <taxon>Arabis</taxon>
    </lineage>
</organism>
<dbReference type="Gramene" id="KFK26732">
    <property type="protein sequence ID" value="KFK26732"/>
    <property type="gene ID" value="AALP_AA8G285500"/>
</dbReference>